<sequence>MTPRDLIVRPLRLWWRLTVIEAMGFVALGRGLARRPHIPPGARPLRYARGRWAAPALFGFAALAELIAIDLLVPWERFESYAGTRWIVFLLGVYGVLWVVFYVVAQHMYPHLLHADELELRNGHFAVARVPRDAVIGARPRPMREDESDRVVLSDPLAPANLDLDFDRQIAIRGMLGGVKRRTSKLAIIVDDPREAADLLATWADPGRSRAG</sequence>
<evidence type="ECO:0008006" key="4">
    <source>
        <dbReference type="Google" id="ProtNLM"/>
    </source>
</evidence>
<dbReference type="EMBL" id="BAAAPO010000008">
    <property type="protein sequence ID" value="GAA1782593.1"/>
    <property type="molecule type" value="Genomic_DNA"/>
</dbReference>
<organism evidence="2 3">
    <name type="scientific">Nostocoides veronense</name>
    <dbReference type="NCBI Taxonomy" id="330836"/>
    <lineage>
        <taxon>Bacteria</taxon>
        <taxon>Bacillati</taxon>
        <taxon>Actinomycetota</taxon>
        <taxon>Actinomycetes</taxon>
        <taxon>Micrococcales</taxon>
        <taxon>Intrasporangiaceae</taxon>
        <taxon>Nostocoides</taxon>
    </lineage>
</organism>
<evidence type="ECO:0000313" key="2">
    <source>
        <dbReference type="EMBL" id="GAA1782593.1"/>
    </source>
</evidence>
<keyword evidence="1" id="KW-0472">Membrane</keyword>
<feature type="transmembrane region" description="Helical" evidence="1">
    <location>
        <begin position="52"/>
        <end position="74"/>
    </location>
</feature>
<name>A0ABP4XNG9_9MICO</name>
<dbReference type="Proteomes" id="UP001499938">
    <property type="component" value="Unassembled WGS sequence"/>
</dbReference>
<protein>
    <recommendedName>
        <fullName evidence="4">PH domain-containing protein</fullName>
    </recommendedName>
</protein>
<evidence type="ECO:0000256" key="1">
    <source>
        <dbReference type="SAM" id="Phobius"/>
    </source>
</evidence>
<proteinExistence type="predicted"/>
<keyword evidence="1" id="KW-1133">Transmembrane helix</keyword>
<keyword evidence="1" id="KW-0812">Transmembrane</keyword>
<gene>
    <name evidence="2" type="ORF">GCM10009811_05070</name>
</gene>
<accession>A0ABP4XNG9</accession>
<comment type="caution">
    <text evidence="2">The sequence shown here is derived from an EMBL/GenBank/DDBJ whole genome shotgun (WGS) entry which is preliminary data.</text>
</comment>
<keyword evidence="3" id="KW-1185">Reference proteome</keyword>
<feature type="transmembrane region" description="Helical" evidence="1">
    <location>
        <begin position="13"/>
        <end position="32"/>
    </location>
</feature>
<evidence type="ECO:0000313" key="3">
    <source>
        <dbReference type="Proteomes" id="UP001499938"/>
    </source>
</evidence>
<feature type="transmembrane region" description="Helical" evidence="1">
    <location>
        <begin position="86"/>
        <end position="105"/>
    </location>
</feature>
<dbReference type="RefSeq" id="WP_344080835.1">
    <property type="nucleotide sequence ID" value="NZ_BAAAPO010000008.1"/>
</dbReference>
<reference evidence="3" key="1">
    <citation type="journal article" date="2019" name="Int. J. Syst. Evol. Microbiol.">
        <title>The Global Catalogue of Microorganisms (GCM) 10K type strain sequencing project: providing services to taxonomists for standard genome sequencing and annotation.</title>
        <authorList>
            <consortium name="The Broad Institute Genomics Platform"/>
            <consortium name="The Broad Institute Genome Sequencing Center for Infectious Disease"/>
            <person name="Wu L."/>
            <person name="Ma J."/>
        </authorList>
    </citation>
    <scope>NUCLEOTIDE SEQUENCE [LARGE SCALE GENOMIC DNA]</scope>
    <source>
        <strain evidence="3">JCM 15592</strain>
    </source>
</reference>